<feature type="region of interest" description="Disordered" evidence="5">
    <location>
        <begin position="86"/>
        <end position="105"/>
    </location>
</feature>
<dbReference type="GO" id="GO:0008270">
    <property type="term" value="F:zinc ion binding"/>
    <property type="evidence" value="ECO:0007669"/>
    <property type="project" value="UniProtKB-UniRule"/>
</dbReference>
<evidence type="ECO:0000256" key="2">
    <source>
        <dbReference type="ARBA" id="ARBA00022771"/>
    </source>
</evidence>
<dbReference type="Gene3D" id="3.30.60.190">
    <property type="match status" value="1"/>
</dbReference>
<feature type="domain" description="HIT-type" evidence="6">
    <location>
        <begin position="12"/>
        <end position="49"/>
    </location>
</feature>
<evidence type="ECO:0000313" key="8">
    <source>
        <dbReference type="Proteomes" id="UP001358614"/>
    </source>
</evidence>
<reference evidence="7 8" key="1">
    <citation type="submission" date="2024-01" db="EMBL/GenBank/DDBJ databases">
        <title>Comparative genomics of Cryptococcus and Kwoniella reveals pathogenesis evolution and contrasting modes of karyotype evolution via chromosome fusion or intercentromeric recombination.</title>
        <authorList>
            <person name="Coelho M.A."/>
            <person name="David-Palma M."/>
            <person name="Shea T."/>
            <person name="Bowers K."/>
            <person name="McGinley-Smith S."/>
            <person name="Mohammad A.W."/>
            <person name="Gnirke A."/>
            <person name="Yurkov A.M."/>
            <person name="Nowrousian M."/>
            <person name="Sun S."/>
            <person name="Cuomo C.A."/>
            <person name="Heitman J."/>
        </authorList>
    </citation>
    <scope>NUCLEOTIDE SEQUENCE [LARGE SCALE GENOMIC DNA]</scope>
    <source>
        <strain evidence="7 8">PYCC6329</strain>
    </source>
</reference>
<name>A0AAX4KH12_9TREE</name>
<dbReference type="RefSeq" id="XP_066082670.1">
    <property type="nucleotide sequence ID" value="XM_066226573.1"/>
</dbReference>
<organism evidence="7 8">
    <name type="scientific">Kwoniella europaea PYCC6329</name>
    <dbReference type="NCBI Taxonomy" id="1423913"/>
    <lineage>
        <taxon>Eukaryota</taxon>
        <taxon>Fungi</taxon>
        <taxon>Dikarya</taxon>
        <taxon>Basidiomycota</taxon>
        <taxon>Agaricomycotina</taxon>
        <taxon>Tremellomycetes</taxon>
        <taxon>Tremellales</taxon>
        <taxon>Cryptococcaceae</taxon>
        <taxon>Kwoniella</taxon>
    </lineage>
</organism>
<keyword evidence="2 4" id="KW-0863">Zinc-finger</keyword>
<dbReference type="Pfam" id="PF04438">
    <property type="entry name" value="zf-HIT"/>
    <property type="match status" value="1"/>
</dbReference>
<dbReference type="CDD" id="cd23024">
    <property type="entry name" value="zf-HIT_ZNHIT2-3"/>
    <property type="match status" value="1"/>
</dbReference>
<keyword evidence="8" id="KW-1185">Reference proteome</keyword>
<dbReference type="PROSITE" id="PS51083">
    <property type="entry name" value="ZF_HIT"/>
    <property type="match status" value="1"/>
</dbReference>
<dbReference type="KEGG" id="ker:91101578"/>
<gene>
    <name evidence="7" type="ORF">V865_002774</name>
</gene>
<dbReference type="GO" id="GO:0000492">
    <property type="term" value="P:box C/D snoRNP assembly"/>
    <property type="evidence" value="ECO:0007669"/>
    <property type="project" value="TreeGrafter"/>
</dbReference>
<dbReference type="InterPro" id="IPR007529">
    <property type="entry name" value="Znf_HIT"/>
</dbReference>
<protein>
    <recommendedName>
        <fullName evidence="6">HIT-type domain-containing protein</fullName>
    </recommendedName>
</protein>
<dbReference type="InterPro" id="IPR051639">
    <property type="entry name" value="BCD1"/>
</dbReference>
<dbReference type="EMBL" id="CP144089">
    <property type="protein sequence ID" value="WWD04703.1"/>
    <property type="molecule type" value="Genomic_DNA"/>
</dbReference>
<sequence>MGLKKTTGSAQCQICKTQTSKYKCPACPIRYCSVACYKQHKLIHEDPSTKTPQPPSQINDRTVQDSVPSNDHEIPLPVTSDIQSHAPAKENESAPPLRPLTSLLWPPEPDPSIFTDPLLKEDPKPLKREELLRIATSPSLRSLLSSNPLLPLLLKSLDNLPTKSRHIALSKVLNLDPESLSHAEGINQSFLSGRNSPPPLDELLSTLTNPHDPNYTNTTTVDPSGSGSGGKGWYLNVPGETKKIWIGEEERKLMRSFAASVCAAIDGQQNEGGEVEWGEGALEWEF</sequence>
<keyword evidence="3" id="KW-0862">Zinc</keyword>
<dbReference type="PANTHER" id="PTHR13483:SF11">
    <property type="entry name" value="ZINC FINGER HIT DOMAIN-CONTAINING PROTEIN 3"/>
    <property type="match status" value="1"/>
</dbReference>
<evidence type="ECO:0000256" key="5">
    <source>
        <dbReference type="SAM" id="MobiDB-lite"/>
    </source>
</evidence>
<feature type="compositionally biased region" description="Polar residues" evidence="5">
    <location>
        <begin position="208"/>
        <end position="225"/>
    </location>
</feature>
<evidence type="ECO:0000256" key="3">
    <source>
        <dbReference type="ARBA" id="ARBA00022833"/>
    </source>
</evidence>
<evidence type="ECO:0000259" key="6">
    <source>
        <dbReference type="PROSITE" id="PS51083"/>
    </source>
</evidence>
<accession>A0AAX4KH12</accession>
<feature type="region of interest" description="Disordered" evidence="5">
    <location>
        <begin position="46"/>
        <end position="78"/>
    </location>
</feature>
<dbReference type="InterPro" id="IPR013087">
    <property type="entry name" value="Znf_C2H2_type"/>
</dbReference>
<feature type="compositionally biased region" description="Polar residues" evidence="5">
    <location>
        <begin position="56"/>
        <end position="69"/>
    </location>
</feature>
<dbReference type="PANTHER" id="PTHR13483">
    <property type="entry name" value="BOX C_D SNORNA PROTEIN 1-RELATED"/>
    <property type="match status" value="1"/>
</dbReference>
<keyword evidence="1" id="KW-0479">Metal-binding</keyword>
<dbReference type="GO" id="GO:0048254">
    <property type="term" value="P:snoRNA localization"/>
    <property type="evidence" value="ECO:0007669"/>
    <property type="project" value="TreeGrafter"/>
</dbReference>
<dbReference type="AlphaFoldDB" id="A0AAX4KH12"/>
<dbReference type="SUPFAM" id="SSF144232">
    <property type="entry name" value="HIT/MYND zinc finger-like"/>
    <property type="match status" value="1"/>
</dbReference>
<dbReference type="Proteomes" id="UP001358614">
    <property type="component" value="Chromosome 1"/>
</dbReference>
<proteinExistence type="predicted"/>
<dbReference type="GO" id="GO:0000463">
    <property type="term" value="P:maturation of LSU-rRNA from tricistronic rRNA transcript (SSU-rRNA, 5.8S rRNA, LSU-rRNA)"/>
    <property type="evidence" value="ECO:0007669"/>
    <property type="project" value="TreeGrafter"/>
</dbReference>
<evidence type="ECO:0000313" key="7">
    <source>
        <dbReference type="EMBL" id="WWD04703.1"/>
    </source>
</evidence>
<dbReference type="GeneID" id="91101578"/>
<dbReference type="GO" id="GO:0070761">
    <property type="term" value="C:pre-snoRNP complex"/>
    <property type="evidence" value="ECO:0007669"/>
    <property type="project" value="TreeGrafter"/>
</dbReference>
<feature type="region of interest" description="Disordered" evidence="5">
    <location>
        <begin position="208"/>
        <end position="233"/>
    </location>
</feature>
<dbReference type="PROSITE" id="PS00028">
    <property type="entry name" value="ZINC_FINGER_C2H2_1"/>
    <property type="match status" value="1"/>
</dbReference>
<dbReference type="GO" id="GO:0005634">
    <property type="term" value="C:nucleus"/>
    <property type="evidence" value="ECO:0007669"/>
    <property type="project" value="TreeGrafter"/>
</dbReference>
<evidence type="ECO:0000256" key="1">
    <source>
        <dbReference type="ARBA" id="ARBA00022723"/>
    </source>
</evidence>
<evidence type="ECO:0000256" key="4">
    <source>
        <dbReference type="PROSITE-ProRule" id="PRU00453"/>
    </source>
</evidence>